<gene>
    <name evidence="2" type="ORF">ENR15_16355</name>
</gene>
<dbReference type="Pfam" id="PF14903">
    <property type="entry name" value="WG_beta_rep"/>
    <property type="match status" value="5"/>
</dbReference>
<organism evidence="2">
    <name type="scientific">Planktothricoides sp. SpSt-374</name>
    <dbReference type="NCBI Taxonomy" id="2282167"/>
    <lineage>
        <taxon>Bacteria</taxon>
        <taxon>Bacillati</taxon>
        <taxon>Cyanobacteriota</taxon>
        <taxon>Cyanophyceae</taxon>
        <taxon>Oscillatoriophycideae</taxon>
        <taxon>Oscillatoriales</taxon>
        <taxon>Oscillatoriaceae</taxon>
        <taxon>Planktothricoides</taxon>
    </lineage>
</organism>
<dbReference type="PANTHER" id="PTHR37841">
    <property type="entry name" value="GLR2918 PROTEIN"/>
    <property type="match status" value="1"/>
</dbReference>
<feature type="domain" description="SLH" evidence="1">
    <location>
        <begin position="85"/>
        <end position="148"/>
    </location>
</feature>
<sequence length="568" mass="61827">MPKKPGFWAKIVTGAILLATQPTPKIWAFTDTGNHWGKNCITTLRGQNLLSGYPDGTFRPQATITRAEFAVVMLNTFPTAEAKRSPISFKDVPANHWAYRAIRDAYAREFFTGYPDGTFQPSQAIPRVQALAVMANALGLSRQENAAGLLRQYFDDASQVPGYATEAIAAATVGRLAVNYPQIRQLRPNQSATRGEVAALMCQGRNLPRTVPVEYIGGNQDLFAIPPEMGGIGQFSHGLASTKIGDKWGYIDKNGALAIPPQFDNVTDFAEGIAAVEIGGKWGYINKNGQQVIPPQFLLPVGFSEDLANVQIDNQVGYIDKTGKWAFQLAYPGATAYETWPFAEGLAQVRIDFDKTGFIDKTGKFVIEPQPYTAAYKFSQGLAWFRPITGKYGYMDKTGAVVIPPQFDEARDFHDGLAAVKINNKWGFIDQTGKFIIPAQFLAVQDFAEGMAAVNIDDKWGYIDKTGAIVIAPQFWAPSRSGLNGAASFSEGLAMVRLGDKVGFIDQTGKFVISPQFADALSFSNGLAKVNVGGAWVESISGYTNQMGADYITKLEGGKWGYIAIPQL</sequence>
<evidence type="ECO:0000259" key="1">
    <source>
        <dbReference type="PROSITE" id="PS51272"/>
    </source>
</evidence>
<evidence type="ECO:0000313" key="2">
    <source>
        <dbReference type="EMBL" id="HGG02166.1"/>
    </source>
</evidence>
<dbReference type="InterPro" id="IPR032774">
    <property type="entry name" value="WG_beta_rep"/>
</dbReference>
<feature type="domain" description="SLH" evidence="1">
    <location>
        <begin position="151"/>
        <end position="215"/>
    </location>
</feature>
<feature type="domain" description="SLH" evidence="1">
    <location>
        <begin position="24"/>
        <end position="84"/>
    </location>
</feature>
<dbReference type="AlphaFoldDB" id="A0A7C3ZVF6"/>
<dbReference type="EMBL" id="DSPX01000167">
    <property type="protein sequence ID" value="HGG02166.1"/>
    <property type="molecule type" value="Genomic_DNA"/>
</dbReference>
<dbReference type="SUPFAM" id="SSF69360">
    <property type="entry name" value="Cell wall binding repeat"/>
    <property type="match status" value="1"/>
</dbReference>
<dbReference type="PROSITE" id="PS51272">
    <property type="entry name" value="SLH"/>
    <property type="match status" value="3"/>
</dbReference>
<dbReference type="Pfam" id="PF00395">
    <property type="entry name" value="SLH"/>
    <property type="match status" value="2"/>
</dbReference>
<accession>A0A7C3ZVF6</accession>
<comment type="caution">
    <text evidence="2">The sequence shown here is derived from an EMBL/GenBank/DDBJ whole genome shotgun (WGS) entry which is preliminary data.</text>
</comment>
<dbReference type="InterPro" id="IPR001119">
    <property type="entry name" value="SLH_dom"/>
</dbReference>
<proteinExistence type="predicted"/>
<reference evidence="2" key="1">
    <citation type="journal article" date="2020" name="mSystems">
        <title>Genome- and Community-Level Interaction Insights into Carbon Utilization and Element Cycling Functions of Hydrothermarchaeota in Hydrothermal Sediment.</title>
        <authorList>
            <person name="Zhou Z."/>
            <person name="Liu Y."/>
            <person name="Xu W."/>
            <person name="Pan J."/>
            <person name="Luo Z.H."/>
            <person name="Li M."/>
        </authorList>
    </citation>
    <scope>NUCLEOTIDE SEQUENCE [LARGE SCALE GENOMIC DNA]</scope>
    <source>
        <strain evidence="2">SpSt-374</strain>
    </source>
</reference>
<protein>
    <recommendedName>
        <fullName evidence="1">SLH domain-containing protein</fullName>
    </recommendedName>
</protein>
<name>A0A7C3ZVF6_9CYAN</name>
<dbReference type="PANTHER" id="PTHR37841:SF1">
    <property type="entry name" value="DUF3298 DOMAIN-CONTAINING PROTEIN"/>
    <property type="match status" value="1"/>
</dbReference>